<sequence>MRWTPALTAIVTLLAPVSSTMVNVAMWAGDGAASNCVESSLRAIEYWNANYAGTYHINVITYASPSDWRTVLETGRDPYTGTHIDVIYVPGGYHPEWHWDPDWIDLLYHAQIDLGIGYVGICAGAYLHAGVTHRGAIGEDLVVDGVTAIDGNRGNGYVSVLIQQNPITPQSTWGKVYEYYYANGPGMAAEDGSVFISDNRWYKVCWLDGKEVRINVQGFGKYVELVSGWAMVLGWYNVKKGDKWEPRGRFVLLGVHPELTERTGAWKLLARALIWAAGYEPKETPTKKQGPSEQTPLVPVPPICSPRSRRACGRSPRATPSCQGT</sequence>
<dbReference type="InterPro" id="IPR029062">
    <property type="entry name" value="Class_I_gatase-like"/>
</dbReference>
<dbReference type="SUPFAM" id="SSF52317">
    <property type="entry name" value="Class I glutamine amidotransferase-like"/>
    <property type="match status" value="1"/>
</dbReference>
<evidence type="ECO:0008006" key="4">
    <source>
        <dbReference type="Google" id="ProtNLM"/>
    </source>
</evidence>
<dbReference type="CDD" id="cd01653">
    <property type="entry name" value="GATase1"/>
    <property type="match status" value="1"/>
</dbReference>
<reference evidence="2" key="1">
    <citation type="journal article" date="2020" name="bioRxiv">
        <title>A rank-normalized archaeal taxonomy based on genome phylogeny resolves widespread incomplete and uneven classifications.</title>
        <authorList>
            <person name="Rinke C."/>
            <person name="Chuvochina M."/>
            <person name="Mussig A.J."/>
            <person name="Chaumeil P.-A."/>
            <person name="Waite D.W."/>
            <person name="Whitman W.B."/>
            <person name="Parks D.H."/>
            <person name="Hugenholtz P."/>
        </authorList>
    </citation>
    <scope>NUCLEOTIDE SEQUENCE</scope>
    <source>
        <strain evidence="2">UBA8853</strain>
    </source>
</reference>
<feature type="region of interest" description="Disordered" evidence="1">
    <location>
        <begin position="282"/>
        <end position="325"/>
    </location>
</feature>
<dbReference type="AlphaFoldDB" id="A0A832WR19"/>
<proteinExistence type="predicted"/>
<organism evidence="2 3">
    <name type="scientific">Methanopyrus kandleri</name>
    <dbReference type="NCBI Taxonomy" id="2320"/>
    <lineage>
        <taxon>Archaea</taxon>
        <taxon>Methanobacteriati</taxon>
        <taxon>Methanobacteriota</taxon>
        <taxon>Methanomada group</taxon>
        <taxon>Methanopyri</taxon>
        <taxon>Methanopyrales</taxon>
        <taxon>Methanopyraceae</taxon>
        <taxon>Methanopyrus</taxon>
    </lineage>
</organism>
<dbReference type="EMBL" id="DUJS01000002">
    <property type="protein sequence ID" value="HII69846.1"/>
    <property type="molecule type" value="Genomic_DNA"/>
</dbReference>
<evidence type="ECO:0000313" key="3">
    <source>
        <dbReference type="Proteomes" id="UP000619545"/>
    </source>
</evidence>
<protein>
    <recommendedName>
        <fullName evidence="4">Biotin-protein ligase N-terminal domain-containing protein</fullName>
    </recommendedName>
</protein>
<comment type="caution">
    <text evidence="2">The sequence shown here is derived from an EMBL/GenBank/DDBJ whole genome shotgun (WGS) entry which is preliminary data.</text>
</comment>
<dbReference type="Proteomes" id="UP000619545">
    <property type="component" value="Unassembled WGS sequence"/>
</dbReference>
<gene>
    <name evidence="2" type="ORF">HA336_01260</name>
</gene>
<dbReference type="RefSeq" id="WP_011019293.1">
    <property type="nucleotide sequence ID" value="NZ_DUJS01000002.1"/>
</dbReference>
<accession>A0A832WR19</accession>
<evidence type="ECO:0000313" key="2">
    <source>
        <dbReference type="EMBL" id="HII69846.1"/>
    </source>
</evidence>
<dbReference type="GeneID" id="1477026"/>
<evidence type="ECO:0000256" key="1">
    <source>
        <dbReference type="SAM" id="MobiDB-lite"/>
    </source>
</evidence>
<name>A0A832WR19_9EURY</name>